<dbReference type="Proteomes" id="UP000215305">
    <property type="component" value="Unassembled WGS sequence"/>
</dbReference>
<dbReference type="VEuPathDB" id="FungiDB:CDV56_105570"/>
<accession>A0A397GG56</accession>
<gene>
    <name evidence="1" type="ORF">CDV56_105570</name>
</gene>
<reference evidence="1" key="1">
    <citation type="submission" date="2018-08" db="EMBL/GenBank/DDBJ databases">
        <title>Draft genome sequence of azole-resistant Aspergillus thermomutatus (Neosartorya pseudofischeri) strain HMR AF 39, isolated from a human nasal aspirate.</title>
        <authorList>
            <person name="Parent-Michaud M."/>
            <person name="Dufresne P.J."/>
            <person name="Fournier E."/>
            <person name="Martineau C."/>
            <person name="Moreira S."/>
            <person name="Perkins V."/>
            <person name="De Repentigny L."/>
            <person name="Dufresne S.F."/>
        </authorList>
    </citation>
    <scope>NUCLEOTIDE SEQUENCE [LARGE SCALE GENOMIC DNA]</scope>
    <source>
        <strain evidence="1">HMR AF 39</strain>
    </source>
</reference>
<proteinExistence type="predicted"/>
<dbReference type="GeneID" id="38127544"/>
<protein>
    <submittedName>
        <fullName evidence="1">Uncharacterized protein</fullName>
    </submittedName>
</protein>
<dbReference type="STRING" id="41047.A0A397GG56"/>
<organism evidence="1 2">
    <name type="scientific">Aspergillus thermomutatus</name>
    <name type="common">Neosartorya pseudofischeri</name>
    <dbReference type="NCBI Taxonomy" id="41047"/>
    <lineage>
        <taxon>Eukaryota</taxon>
        <taxon>Fungi</taxon>
        <taxon>Dikarya</taxon>
        <taxon>Ascomycota</taxon>
        <taxon>Pezizomycotina</taxon>
        <taxon>Eurotiomycetes</taxon>
        <taxon>Eurotiomycetidae</taxon>
        <taxon>Eurotiales</taxon>
        <taxon>Aspergillaceae</taxon>
        <taxon>Aspergillus</taxon>
        <taxon>Aspergillus subgen. Fumigati</taxon>
    </lineage>
</organism>
<sequence>MRNHDVNLTRKRIAVAGAITPADKLTAVVGKGTYLIGMVGGMTKSSGRRLRTGVEANFILVDGLVDPTSVMARIYPEFLPQVLKQC</sequence>
<comment type="caution">
    <text evidence="1">The sequence shown here is derived from an EMBL/GenBank/DDBJ whole genome shotgun (WGS) entry which is preliminary data.</text>
</comment>
<name>A0A397GG56_ASPTH</name>
<keyword evidence="2" id="KW-1185">Reference proteome</keyword>
<dbReference type="OrthoDB" id="48317at2759"/>
<evidence type="ECO:0000313" key="1">
    <source>
        <dbReference type="EMBL" id="RHZ48794.1"/>
    </source>
</evidence>
<dbReference type="AlphaFoldDB" id="A0A397GG56"/>
<dbReference type="EMBL" id="NKHU02000190">
    <property type="protein sequence ID" value="RHZ48794.1"/>
    <property type="molecule type" value="Genomic_DNA"/>
</dbReference>
<evidence type="ECO:0000313" key="2">
    <source>
        <dbReference type="Proteomes" id="UP000215305"/>
    </source>
</evidence>
<dbReference type="RefSeq" id="XP_026612114.1">
    <property type="nucleotide sequence ID" value="XM_026759189.1"/>
</dbReference>